<dbReference type="Proteomes" id="UP000294419">
    <property type="component" value="Chromosome"/>
</dbReference>
<protein>
    <submittedName>
        <fullName evidence="2">Uncharacterized protein</fullName>
    </submittedName>
</protein>
<name>A0A4P6ZGF4_9FLAO</name>
<keyword evidence="1" id="KW-0472">Membrane</keyword>
<sequence length="172" mass="20586">MKTREKMNLMKLKIKNYVIVIFRLILMFTSFSLPLIFTEGAYENMISKGHYFWFAYFILLFLSMIYVLIKKNYFELINAKIQNEKLTYNNLLIFKKEIKLNEIRGFKNGIDDDSHEYISLYNYKNKKIATLKTNIYLNLPEFLNALKCENIGIELTVFQKIIQKFKNLITSK</sequence>
<keyword evidence="1" id="KW-0812">Transmembrane</keyword>
<gene>
    <name evidence="2" type="ORF">NBC122_01998</name>
</gene>
<evidence type="ECO:0000313" key="2">
    <source>
        <dbReference type="EMBL" id="QBO58806.1"/>
    </source>
</evidence>
<keyword evidence="3" id="KW-1185">Reference proteome</keyword>
<reference evidence="2 3" key="1">
    <citation type="submission" date="2019-03" db="EMBL/GenBank/DDBJ databases">
        <authorList>
            <person name="Kim H."/>
            <person name="Yu S.-M."/>
        </authorList>
    </citation>
    <scope>NUCLEOTIDE SEQUENCE [LARGE SCALE GENOMIC DNA]</scope>
    <source>
        <strain evidence="2 3">NBC122</strain>
    </source>
</reference>
<accession>A0A4P6ZGF4</accession>
<feature type="transmembrane region" description="Helical" evidence="1">
    <location>
        <begin position="20"/>
        <end position="38"/>
    </location>
</feature>
<proteinExistence type="predicted"/>
<dbReference type="AlphaFoldDB" id="A0A4P6ZGF4"/>
<organism evidence="2 3">
    <name type="scientific">Chryseobacterium salivictor</name>
    <dbReference type="NCBI Taxonomy" id="2547600"/>
    <lineage>
        <taxon>Bacteria</taxon>
        <taxon>Pseudomonadati</taxon>
        <taxon>Bacteroidota</taxon>
        <taxon>Flavobacteriia</taxon>
        <taxon>Flavobacteriales</taxon>
        <taxon>Weeksellaceae</taxon>
        <taxon>Chryseobacterium group</taxon>
        <taxon>Chryseobacterium</taxon>
    </lineage>
</organism>
<dbReference type="EMBL" id="CP037954">
    <property type="protein sequence ID" value="QBO58806.1"/>
    <property type="molecule type" value="Genomic_DNA"/>
</dbReference>
<feature type="transmembrane region" description="Helical" evidence="1">
    <location>
        <begin position="50"/>
        <end position="69"/>
    </location>
</feature>
<keyword evidence="1" id="KW-1133">Transmembrane helix</keyword>
<dbReference type="KEGG" id="csal:NBC122_01998"/>
<evidence type="ECO:0000313" key="3">
    <source>
        <dbReference type="Proteomes" id="UP000294419"/>
    </source>
</evidence>
<dbReference type="RefSeq" id="WP_133440194.1">
    <property type="nucleotide sequence ID" value="NZ_CP037954.1"/>
</dbReference>
<dbReference type="OrthoDB" id="1274366at2"/>
<evidence type="ECO:0000256" key="1">
    <source>
        <dbReference type="SAM" id="Phobius"/>
    </source>
</evidence>